<evidence type="ECO:0000256" key="3">
    <source>
        <dbReference type="PROSITE-ProRule" id="PRU00339"/>
    </source>
</evidence>
<dbReference type="PROSITE" id="PS50005">
    <property type="entry name" value="TPR"/>
    <property type="match status" value="6"/>
</dbReference>
<reference evidence="4 5" key="1">
    <citation type="journal article" date="2023" name="Arcadia Sci">
        <title>De novo assembly of a long-read Amblyomma americanum tick genome.</title>
        <authorList>
            <person name="Chou S."/>
            <person name="Poskanzer K.E."/>
            <person name="Rollins M."/>
            <person name="Thuy-Boun P.S."/>
        </authorList>
    </citation>
    <scope>NUCLEOTIDE SEQUENCE [LARGE SCALE GENOMIC DNA]</scope>
    <source>
        <strain evidence="4">F_SG_1</strain>
        <tissue evidence="4">Salivary glands</tissue>
    </source>
</reference>
<gene>
    <name evidence="4" type="ORF">V5799_013831</name>
</gene>
<organism evidence="4 5">
    <name type="scientific">Amblyomma americanum</name>
    <name type="common">Lone star tick</name>
    <dbReference type="NCBI Taxonomy" id="6943"/>
    <lineage>
        <taxon>Eukaryota</taxon>
        <taxon>Metazoa</taxon>
        <taxon>Ecdysozoa</taxon>
        <taxon>Arthropoda</taxon>
        <taxon>Chelicerata</taxon>
        <taxon>Arachnida</taxon>
        <taxon>Acari</taxon>
        <taxon>Parasitiformes</taxon>
        <taxon>Ixodida</taxon>
        <taxon>Ixodoidea</taxon>
        <taxon>Ixodidae</taxon>
        <taxon>Amblyomminae</taxon>
        <taxon>Amblyomma</taxon>
    </lineage>
</organism>
<dbReference type="AlphaFoldDB" id="A0AAQ4E4S3"/>
<dbReference type="InterPro" id="IPR039226">
    <property type="entry name" value="Ski3/TTC37"/>
</dbReference>
<keyword evidence="5" id="KW-1185">Reference proteome</keyword>
<evidence type="ECO:0008006" key="6">
    <source>
        <dbReference type="Google" id="ProtNLM"/>
    </source>
</evidence>
<name>A0AAQ4E4S3_AMBAM</name>
<feature type="repeat" description="TPR" evidence="3">
    <location>
        <begin position="479"/>
        <end position="512"/>
    </location>
</feature>
<proteinExistence type="predicted"/>
<dbReference type="InterPro" id="IPR011990">
    <property type="entry name" value="TPR-like_helical_dom_sf"/>
</dbReference>
<dbReference type="Gene3D" id="1.25.40.10">
    <property type="entry name" value="Tetratricopeptide repeat domain"/>
    <property type="match status" value="5"/>
</dbReference>
<keyword evidence="2 3" id="KW-0802">TPR repeat</keyword>
<feature type="repeat" description="TPR" evidence="3">
    <location>
        <begin position="584"/>
        <end position="617"/>
    </location>
</feature>
<feature type="repeat" description="TPR" evidence="3">
    <location>
        <begin position="74"/>
        <end position="107"/>
    </location>
</feature>
<dbReference type="PANTHER" id="PTHR15704">
    <property type="entry name" value="SUPERKILLER 3 PROTEIN-RELATED"/>
    <property type="match status" value="1"/>
</dbReference>
<evidence type="ECO:0000256" key="1">
    <source>
        <dbReference type="ARBA" id="ARBA00022737"/>
    </source>
</evidence>
<dbReference type="InterPro" id="IPR019734">
    <property type="entry name" value="TPR_rpt"/>
</dbReference>
<accession>A0AAQ4E4S3</accession>
<evidence type="ECO:0000313" key="5">
    <source>
        <dbReference type="Proteomes" id="UP001321473"/>
    </source>
</evidence>
<keyword evidence="1" id="KW-0677">Repeat</keyword>
<dbReference type="PANTHER" id="PTHR15704:SF7">
    <property type="entry name" value="SUPERKILLER COMPLEX PROTEIN 3"/>
    <property type="match status" value="1"/>
</dbReference>
<evidence type="ECO:0000256" key="2">
    <source>
        <dbReference type="ARBA" id="ARBA00022803"/>
    </source>
</evidence>
<dbReference type="SUPFAM" id="SSF48452">
    <property type="entry name" value="TPR-like"/>
    <property type="match status" value="3"/>
</dbReference>
<dbReference type="GO" id="GO:0055087">
    <property type="term" value="C:Ski complex"/>
    <property type="evidence" value="ECO:0007669"/>
    <property type="project" value="InterPro"/>
</dbReference>
<protein>
    <recommendedName>
        <fullName evidence="6">Tetratricopeptide repeat protein 37</fullName>
    </recommendedName>
</protein>
<feature type="repeat" description="TPR" evidence="3">
    <location>
        <begin position="618"/>
        <end position="651"/>
    </location>
</feature>
<dbReference type="SMART" id="SM00028">
    <property type="entry name" value="TPR"/>
    <property type="match status" value="12"/>
</dbReference>
<feature type="repeat" description="TPR" evidence="3">
    <location>
        <begin position="870"/>
        <end position="903"/>
    </location>
</feature>
<evidence type="ECO:0000313" key="4">
    <source>
        <dbReference type="EMBL" id="KAK8769706.1"/>
    </source>
</evidence>
<dbReference type="Proteomes" id="UP001321473">
    <property type="component" value="Unassembled WGS sequence"/>
</dbReference>
<dbReference type="Pfam" id="PF13432">
    <property type="entry name" value="TPR_16"/>
    <property type="match status" value="6"/>
</dbReference>
<comment type="caution">
    <text evidence="4">The sequence shown here is derived from an EMBL/GenBank/DDBJ whole genome shotgun (WGS) entry which is preliminary data.</text>
</comment>
<dbReference type="GO" id="GO:0006401">
    <property type="term" value="P:RNA catabolic process"/>
    <property type="evidence" value="ECO:0007669"/>
    <property type="project" value="InterPro"/>
</dbReference>
<feature type="repeat" description="TPR" evidence="3">
    <location>
        <begin position="652"/>
        <end position="685"/>
    </location>
</feature>
<dbReference type="EMBL" id="JARKHS020022231">
    <property type="protein sequence ID" value="KAK8769706.1"/>
    <property type="molecule type" value="Genomic_DNA"/>
</dbReference>
<sequence length="1031" mass="114524">MWPRVTPVAASGAAALQEWTRSHRKSPSATGACAMDSKELKQALKDARDAIRQKEFKAALKHCKTALKLDKECYMAWVFVGAAAQEINQLDQAVAAFQRACSISPDQVLAWQGVCALYEKNQNIGDFENDRHSVYMKLIELSTNEIAKQVEIAEKLTSHYRNSGDVAKYVSTLEECVKIIGAKPELTKLWRSLVDFSTGKLTAYPKNHQELLLKAYAHLAFSNETEKRHKDVLCRSYIDALLKTGHKDDVISEAKRFGESFPESSVPLEIISGMYVDSVLSSWDEPKTSADFDKINELIEKRPDLQVGWLAKATHLYASGNAEGALEALARAVEVGRSSREACLLLSLCNLQTRNFRKAEVHAQDGLSSSVGTSNDWLSQKLLLCLAESLCAQQCHEEALAALQKMEEGHARKAAVLWCSFEIALLSRNFDRAEEVLGSLQSIVGESSKLTEARARLLVEHGKIAEAQEILTSLEQKSPEAVHLLARIHWELGQYDEAVPMFIEAARLDSEDYRNFVYLGRHYFYHVKDIQKAVRCFQKAFQLNRVSDEAGSLLSDALCDLGQHEQNVKFLEAITSQLPVKRAKWAWLRLGLQQMRLCNAADAVQSLQNALRADPDDRACWECLGEAYLMRESLGAALLCFKNCLELDPRDLFSLYETATIKARQGLYKEAAENFEAALDVDPEYVPALKGLAEARLALAREHLEQGLCGLGLENCQLAMDSAARALTQQGKLVCLWKLMGDICLVPAVYGTDWASLKLPADMQLGNLCDSSQGQLLRASQKCYMTALGMQPRLASLWHDLALALWLEARLLKGSYSKALASVRNAVTLDPEQFAYWNSFGVLALSSGTENYALAQHCFIKSLQLESNNLYAWTNLGALYLLADNVQLAHQAFAKAQSLEPTALRPWVGQALIAEKVQHDDTVDLFRHCTELGNHGDAARAYAYWLCKQSGSPDFRNHGRDTLVVASDALSRIVDLEGGLDPAALNMLGLLLERQGLLRSARDAFRKALALPDQENDNINSIRVNLARVLG</sequence>